<sequence>MEKNSLFLSKDNKHPWSIDWTISLMKIIYSHLIHMVTYRHTLISRRSLSLFRFKRDYGLNFIWQIENKAMFYFAITTGFKGKFYNYRYPYKIYLKISRNNESELILANDIKFQANKP</sequence>
<dbReference type="Proteomes" id="UP000276133">
    <property type="component" value="Unassembled WGS sequence"/>
</dbReference>
<reference evidence="1 2" key="1">
    <citation type="journal article" date="2018" name="Sci. Rep.">
        <title>Genomic signatures of local adaptation to the degree of environmental predictability in rotifers.</title>
        <authorList>
            <person name="Franch-Gras L."/>
            <person name="Hahn C."/>
            <person name="Garcia-Roger E.M."/>
            <person name="Carmona M.J."/>
            <person name="Serra M."/>
            <person name="Gomez A."/>
        </authorList>
    </citation>
    <scope>NUCLEOTIDE SEQUENCE [LARGE SCALE GENOMIC DNA]</scope>
    <source>
        <strain evidence="1">HYR1</strain>
    </source>
</reference>
<protein>
    <submittedName>
        <fullName evidence="1">Uncharacterized protein</fullName>
    </submittedName>
</protein>
<evidence type="ECO:0000313" key="1">
    <source>
        <dbReference type="EMBL" id="RNA23790.1"/>
    </source>
</evidence>
<accession>A0A3M7RK64</accession>
<comment type="caution">
    <text evidence="1">The sequence shown here is derived from an EMBL/GenBank/DDBJ whole genome shotgun (WGS) entry which is preliminary data.</text>
</comment>
<dbReference type="AlphaFoldDB" id="A0A3M7RK64"/>
<dbReference type="EMBL" id="REGN01003214">
    <property type="protein sequence ID" value="RNA23790.1"/>
    <property type="molecule type" value="Genomic_DNA"/>
</dbReference>
<organism evidence="1 2">
    <name type="scientific">Brachionus plicatilis</name>
    <name type="common">Marine rotifer</name>
    <name type="synonym">Brachionus muelleri</name>
    <dbReference type="NCBI Taxonomy" id="10195"/>
    <lineage>
        <taxon>Eukaryota</taxon>
        <taxon>Metazoa</taxon>
        <taxon>Spiralia</taxon>
        <taxon>Gnathifera</taxon>
        <taxon>Rotifera</taxon>
        <taxon>Eurotatoria</taxon>
        <taxon>Monogononta</taxon>
        <taxon>Pseudotrocha</taxon>
        <taxon>Ploima</taxon>
        <taxon>Brachionidae</taxon>
        <taxon>Brachionus</taxon>
    </lineage>
</organism>
<keyword evidence="2" id="KW-1185">Reference proteome</keyword>
<evidence type="ECO:0000313" key="2">
    <source>
        <dbReference type="Proteomes" id="UP000276133"/>
    </source>
</evidence>
<gene>
    <name evidence="1" type="ORF">BpHYR1_014438</name>
</gene>
<name>A0A3M7RK64_BRAPC</name>
<proteinExistence type="predicted"/>